<dbReference type="EMBL" id="KZ988547">
    <property type="protein sequence ID" value="RKP11975.1"/>
    <property type="molecule type" value="Genomic_DNA"/>
</dbReference>
<evidence type="ECO:0000313" key="2">
    <source>
        <dbReference type="Proteomes" id="UP000267251"/>
    </source>
</evidence>
<proteinExistence type="predicted"/>
<name>A0A4P9XZU3_9FUNG</name>
<dbReference type="OrthoDB" id="10675749at2759"/>
<protein>
    <submittedName>
        <fullName evidence="1">Uncharacterized protein</fullName>
    </submittedName>
</protein>
<keyword evidence="2" id="KW-1185">Reference proteome</keyword>
<sequence length="290" mass="32105">MSPMMSISSLINHPTSLPPHFTSFIAACAHTKANSAYYIFNWLMHYGKSLPAILTYSLGSTRLTGGLNPFICAQNALSETNSLPIFIYHLAHVSDQSTNIITVLKSLGKQLHAYLESLLYPKGVNRLDKDRLSQLQSTYISLEKVYYSKPASHKKDWEGRMARLVNDAFTSAVVGGPDHPKTLPRFPTTRSHGIKSCLVEILLRFRRPHPSQATSSPMACLSDRIRLFMTFMSMLRSSDKIGPLANYHSTLIVVYQALYSYLQHMGNASQASGVVRDTDVGYGTARASGG</sequence>
<organism evidence="1 2">
    <name type="scientific">Piptocephalis cylindrospora</name>
    <dbReference type="NCBI Taxonomy" id="1907219"/>
    <lineage>
        <taxon>Eukaryota</taxon>
        <taxon>Fungi</taxon>
        <taxon>Fungi incertae sedis</taxon>
        <taxon>Zoopagomycota</taxon>
        <taxon>Zoopagomycotina</taxon>
        <taxon>Zoopagomycetes</taxon>
        <taxon>Zoopagales</taxon>
        <taxon>Piptocephalidaceae</taxon>
        <taxon>Piptocephalis</taxon>
    </lineage>
</organism>
<gene>
    <name evidence="1" type="ORF">BJ684DRAFT_21452</name>
</gene>
<dbReference type="AlphaFoldDB" id="A0A4P9XZU3"/>
<reference evidence="2" key="1">
    <citation type="journal article" date="2018" name="Nat. Microbiol.">
        <title>Leveraging single-cell genomics to expand the fungal tree of life.</title>
        <authorList>
            <person name="Ahrendt S.R."/>
            <person name="Quandt C.A."/>
            <person name="Ciobanu D."/>
            <person name="Clum A."/>
            <person name="Salamov A."/>
            <person name="Andreopoulos B."/>
            <person name="Cheng J.F."/>
            <person name="Woyke T."/>
            <person name="Pelin A."/>
            <person name="Henrissat B."/>
            <person name="Reynolds N.K."/>
            <person name="Benny G.L."/>
            <person name="Smith M.E."/>
            <person name="James T.Y."/>
            <person name="Grigoriev I.V."/>
        </authorList>
    </citation>
    <scope>NUCLEOTIDE SEQUENCE [LARGE SCALE GENOMIC DNA]</scope>
</reference>
<dbReference type="Proteomes" id="UP000267251">
    <property type="component" value="Unassembled WGS sequence"/>
</dbReference>
<accession>A0A4P9XZU3</accession>
<evidence type="ECO:0000313" key="1">
    <source>
        <dbReference type="EMBL" id="RKP11975.1"/>
    </source>
</evidence>